<protein>
    <submittedName>
        <fullName evidence="5">Cytochrome P450</fullName>
    </submittedName>
</protein>
<dbReference type="KEGG" id="mpro:BJP34_22555"/>
<dbReference type="Pfam" id="PF00067">
    <property type="entry name" value="p450"/>
    <property type="match status" value="1"/>
</dbReference>
<dbReference type="SUPFAM" id="SSF48264">
    <property type="entry name" value="Cytochrome P450"/>
    <property type="match status" value="1"/>
</dbReference>
<reference evidence="6" key="1">
    <citation type="submission" date="2016-10" db="EMBL/GenBank/DDBJ databases">
        <title>Comparative genomics uncovers the prolific and rare metabolic potential of the cyanobacterial genus Moorea.</title>
        <authorList>
            <person name="Leao T."/>
            <person name="Castelao G."/>
            <person name="Korobeynikov A."/>
            <person name="Monroe E.A."/>
            <person name="Podell S."/>
            <person name="Glukhov E."/>
            <person name="Allen E."/>
            <person name="Gerwick W.H."/>
            <person name="Gerwick L."/>
        </authorList>
    </citation>
    <scope>NUCLEOTIDE SEQUENCE [LARGE SCALE GENOMIC DNA]</scope>
    <source>
        <strain evidence="6">PAL-8-15-08-1</strain>
    </source>
</reference>
<feature type="binding site" description="axial binding residue" evidence="3">
    <location>
        <position position="393"/>
    </location>
    <ligand>
        <name>heme</name>
        <dbReference type="ChEBI" id="CHEBI:30413"/>
    </ligand>
    <ligandPart>
        <name>Fe</name>
        <dbReference type="ChEBI" id="CHEBI:18248"/>
    </ligandPart>
</feature>
<keyword evidence="4" id="KW-0560">Oxidoreductase</keyword>
<evidence type="ECO:0000256" key="1">
    <source>
        <dbReference type="ARBA" id="ARBA00001971"/>
    </source>
</evidence>
<dbReference type="InterPro" id="IPR001128">
    <property type="entry name" value="Cyt_P450"/>
</dbReference>
<dbReference type="InterPro" id="IPR050121">
    <property type="entry name" value="Cytochrome_P450_monoxygenase"/>
</dbReference>
<comment type="cofactor">
    <cofactor evidence="1 3">
        <name>heme</name>
        <dbReference type="ChEBI" id="CHEBI:30413"/>
    </cofactor>
</comment>
<dbReference type="Gene3D" id="1.10.630.10">
    <property type="entry name" value="Cytochrome P450"/>
    <property type="match status" value="1"/>
</dbReference>
<dbReference type="CDD" id="cd11053">
    <property type="entry name" value="CYP110-like"/>
    <property type="match status" value="1"/>
</dbReference>
<dbReference type="GO" id="GO:0020037">
    <property type="term" value="F:heme binding"/>
    <property type="evidence" value="ECO:0007669"/>
    <property type="project" value="InterPro"/>
</dbReference>
<evidence type="ECO:0000313" key="5">
    <source>
        <dbReference type="EMBL" id="AOX01845.1"/>
    </source>
</evidence>
<dbReference type="PRINTS" id="PR00385">
    <property type="entry name" value="P450"/>
</dbReference>
<keyword evidence="3 4" id="KW-0479">Metal-binding</keyword>
<dbReference type="AlphaFoldDB" id="A0A1D8TWB5"/>
<evidence type="ECO:0000313" key="6">
    <source>
        <dbReference type="Proteomes" id="UP000177870"/>
    </source>
</evidence>
<evidence type="ECO:0000256" key="2">
    <source>
        <dbReference type="ARBA" id="ARBA00010617"/>
    </source>
</evidence>
<name>A0A1D8TWB5_9CYAN</name>
<dbReference type="PANTHER" id="PTHR24305">
    <property type="entry name" value="CYTOCHROME P450"/>
    <property type="match status" value="1"/>
</dbReference>
<proteinExistence type="inferred from homology"/>
<keyword evidence="3 4" id="KW-0408">Iron</keyword>
<dbReference type="GO" id="GO:0005506">
    <property type="term" value="F:iron ion binding"/>
    <property type="evidence" value="ECO:0007669"/>
    <property type="project" value="InterPro"/>
</dbReference>
<dbReference type="STRING" id="1458985.BJP34_22555"/>
<dbReference type="Proteomes" id="UP000177870">
    <property type="component" value="Chromosome"/>
</dbReference>
<dbReference type="InterPro" id="IPR036396">
    <property type="entry name" value="Cyt_P450_sf"/>
</dbReference>
<dbReference type="EMBL" id="CP017599">
    <property type="protein sequence ID" value="AOX01845.1"/>
    <property type="molecule type" value="Genomic_DNA"/>
</dbReference>
<dbReference type="PROSITE" id="PS00086">
    <property type="entry name" value="CYTOCHROME_P450"/>
    <property type="match status" value="1"/>
</dbReference>
<dbReference type="GO" id="GO:0004497">
    <property type="term" value="F:monooxygenase activity"/>
    <property type="evidence" value="ECO:0007669"/>
    <property type="project" value="UniProtKB-KW"/>
</dbReference>
<dbReference type="RefSeq" id="WP_070394277.1">
    <property type="nucleotide sequence ID" value="NZ_CP017599.1"/>
</dbReference>
<comment type="similarity">
    <text evidence="2 4">Belongs to the cytochrome P450 family.</text>
</comment>
<dbReference type="PRINTS" id="PR00463">
    <property type="entry name" value="EP450I"/>
</dbReference>
<dbReference type="PANTHER" id="PTHR24305:SF166">
    <property type="entry name" value="CYTOCHROME P450 12A4, MITOCHONDRIAL-RELATED"/>
    <property type="match status" value="1"/>
</dbReference>
<keyword evidence="4" id="KW-0503">Monooxygenase</keyword>
<dbReference type="OrthoDB" id="446280at2"/>
<keyword evidence="3 4" id="KW-0349">Heme</keyword>
<organism evidence="5 6">
    <name type="scientific">Moorena producens PAL-8-15-08-1</name>
    <dbReference type="NCBI Taxonomy" id="1458985"/>
    <lineage>
        <taxon>Bacteria</taxon>
        <taxon>Bacillati</taxon>
        <taxon>Cyanobacteriota</taxon>
        <taxon>Cyanophyceae</taxon>
        <taxon>Coleofasciculales</taxon>
        <taxon>Coleofasciculaceae</taxon>
        <taxon>Moorena</taxon>
    </lineage>
</organism>
<gene>
    <name evidence="5" type="ORF">BJP34_22555</name>
</gene>
<sequence>MSKLPDGPQIPKWLQLIYWIADPLKYLEQCVERYGDTFTLRLTALGPLVMVSHPQGIQEVLTAPPSQFKSGERNQLLRPLLGKTSMTLLDGQPHQRQRKLLIPPFHGQRINSYSQLICDITQQVASQWVIGQAFTARSAMQDITIQVIMQGVFGLGHGPRYQKLKPLLTAMLDMTSSPLRSSMLFFKFLQRDLGAWSPWGKLVRPRQQIYNLLQEEINQRREQPELMGNDILSLMMSTRDENGELMSDHELQDQLMTLLFAGHETTATALAWAFYWIHRLPTVRQKLLEEIDSLGDNPDPMAIAQLPYLTAVAYETLRIYPVAFVIFARITTAPITIMGHHYQANTTLFPCPYLTHRREDLYPDSDQFKPERFLERQYSAYEYFPFGGGNRRCIGAALAMLEMKLVLAKVLSNYHLALAQDKIIKPARRGFAIAPENGVPMVMTGQRVAKDSPKPATVNSI</sequence>
<dbReference type="InterPro" id="IPR017972">
    <property type="entry name" value="Cyt_P450_CS"/>
</dbReference>
<evidence type="ECO:0000256" key="3">
    <source>
        <dbReference type="PIRSR" id="PIRSR602401-1"/>
    </source>
</evidence>
<dbReference type="GO" id="GO:0016705">
    <property type="term" value="F:oxidoreductase activity, acting on paired donors, with incorporation or reduction of molecular oxygen"/>
    <property type="evidence" value="ECO:0007669"/>
    <property type="project" value="InterPro"/>
</dbReference>
<accession>A0A1D8TWB5</accession>
<evidence type="ECO:0000256" key="4">
    <source>
        <dbReference type="RuleBase" id="RU000461"/>
    </source>
</evidence>
<dbReference type="InterPro" id="IPR002401">
    <property type="entry name" value="Cyt_P450_E_grp-I"/>
</dbReference>